<dbReference type="InterPro" id="IPR006691">
    <property type="entry name" value="GyrA/parC_rep"/>
</dbReference>
<evidence type="ECO:0000256" key="11">
    <source>
        <dbReference type="SAM" id="Coils"/>
    </source>
</evidence>
<feature type="domain" description="Topo IIA-type catalytic" evidence="13">
    <location>
        <begin position="51"/>
        <end position="515"/>
    </location>
</feature>
<evidence type="ECO:0000256" key="8">
    <source>
        <dbReference type="ARBA" id="ARBA00063644"/>
    </source>
</evidence>
<keyword evidence="5 9" id="KW-0799">Topoisomerase</keyword>
<keyword evidence="6 9" id="KW-0238">DNA-binding</keyword>
<dbReference type="STRING" id="1618607.UY86_C0004G0067"/>
<comment type="subcellular location">
    <subcellularLocation>
        <location evidence="9">Cytoplasm</location>
    </subcellularLocation>
</comment>
<dbReference type="FunFam" id="2.120.10.90:FF:000005">
    <property type="entry name" value="DNA topoisomerase 4 subunit A"/>
    <property type="match status" value="1"/>
</dbReference>
<dbReference type="HAMAP" id="MF_01897">
    <property type="entry name" value="GyrA"/>
    <property type="match status" value="1"/>
</dbReference>
<dbReference type="Gene3D" id="3.90.199.10">
    <property type="entry name" value="Topoisomerase II, domain 5"/>
    <property type="match status" value="1"/>
</dbReference>
<dbReference type="InterPro" id="IPR013760">
    <property type="entry name" value="Topo_IIA-like_dom_sf"/>
</dbReference>
<dbReference type="SMART" id="SM00434">
    <property type="entry name" value="TOP4c"/>
    <property type="match status" value="1"/>
</dbReference>
<evidence type="ECO:0000313" key="15">
    <source>
        <dbReference type="Proteomes" id="UP000033852"/>
    </source>
</evidence>
<dbReference type="Pfam" id="PF00521">
    <property type="entry name" value="DNA_topoisoIV"/>
    <property type="match status" value="1"/>
</dbReference>
<dbReference type="InterPro" id="IPR050220">
    <property type="entry name" value="Type_II_DNA_Topoisomerases"/>
</dbReference>
<comment type="catalytic activity">
    <reaction evidence="1 9 10">
        <text>ATP-dependent breakage, passage and rejoining of double-stranded DNA.</text>
        <dbReference type="EC" id="5.6.2.2"/>
    </reaction>
</comment>
<keyword evidence="3 9" id="KW-0547">Nucleotide-binding</keyword>
<protein>
    <recommendedName>
        <fullName evidence="9">DNA gyrase subunit A</fullName>
        <ecNumber evidence="9">5.6.2.2</ecNumber>
    </recommendedName>
</protein>
<dbReference type="PROSITE" id="PS52040">
    <property type="entry name" value="TOPO_IIA"/>
    <property type="match status" value="1"/>
</dbReference>
<dbReference type="InterPro" id="IPR013757">
    <property type="entry name" value="Topo_IIA_A_a_sf"/>
</dbReference>
<evidence type="ECO:0000259" key="13">
    <source>
        <dbReference type="PROSITE" id="PS52040"/>
    </source>
</evidence>
<dbReference type="PATRIC" id="fig|1618607.3.peg.354"/>
<dbReference type="GO" id="GO:0006265">
    <property type="term" value="P:DNA topological change"/>
    <property type="evidence" value="ECO:0007669"/>
    <property type="project" value="UniProtKB-UniRule"/>
</dbReference>
<dbReference type="SUPFAM" id="SSF56719">
    <property type="entry name" value="Type II DNA topoisomerase"/>
    <property type="match status" value="1"/>
</dbReference>
<dbReference type="InterPro" id="IPR013758">
    <property type="entry name" value="Topo_IIA_A/C_ab"/>
</dbReference>
<evidence type="ECO:0000256" key="6">
    <source>
        <dbReference type="ARBA" id="ARBA00023125"/>
    </source>
</evidence>
<evidence type="ECO:0000256" key="1">
    <source>
        <dbReference type="ARBA" id="ARBA00000185"/>
    </source>
</evidence>
<dbReference type="Proteomes" id="UP000033852">
    <property type="component" value="Unassembled WGS sequence"/>
</dbReference>
<evidence type="ECO:0000256" key="2">
    <source>
        <dbReference type="ARBA" id="ARBA00008263"/>
    </source>
</evidence>
<dbReference type="GO" id="GO:0009330">
    <property type="term" value="C:DNA topoisomerase type II (double strand cut, ATP-hydrolyzing) complex"/>
    <property type="evidence" value="ECO:0007669"/>
    <property type="project" value="TreeGrafter"/>
</dbReference>
<dbReference type="FunFam" id="3.30.1360.40:FF:000002">
    <property type="entry name" value="DNA gyrase subunit A"/>
    <property type="match status" value="1"/>
</dbReference>
<feature type="region of interest" description="Disordered" evidence="12">
    <location>
        <begin position="1"/>
        <end position="20"/>
    </location>
</feature>
<dbReference type="GO" id="GO:0006261">
    <property type="term" value="P:DNA-templated DNA replication"/>
    <property type="evidence" value="ECO:0007669"/>
    <property type="project" value="UniProtKB-UniRule"/>
</dbReference>
<name>A0A0G1Y2S0_9BACT</name>
<dbReference type="PANTHER" id="PTHR43493:SF5">
    <property type="entry name" value="DNA GYRASE SUBUNIT A, CHLOROPLASTIC_MITOCHONDRIAL"/>
    <property type="match status" value="1"/>
</dbReference>
<evidence type="ECO:0000313" key="14">
    <source>
        <dbReference type="EMBL" id="KKW37738.1"/>
    </source>
</evidence>
<reference evidence="14 15" key="1">
    <citation type="journal article" date="2015" name="Nature">
        <title>rRNA introns, odd ribosomes, and small enigmatic genomes across a large radiation of phyla.</title>
        <authorList>
            <person name="Brown C.T."/>
            <person name="Hug L.A."/>
            <person name="Thomas B.C."/>
            <person name="Sharon I."/>
            <person name="Castelle C.J."/>
            <person name="Singh A."/>
            <person name="Wilkins M.J."/>
            <person name="Williams K.H."/>
            <person name="Banfield J.F."/>
        </authorList>
    </citation>
    <scope>NUCLEOTIDE SEQUENCE [LARGE SCALE GENOMIC DNA]</scope>
</reference>
<comment type="function">
    <text evidence="9">A type II topoisomerase that negatively supercoils closed circular double-stranded (ds) DNA in an ATP-dependent manner to modulate DNA topology and maintain chromosomes in an underwound state. Negative supercoiling favors strand separation, and DNA replication, transcription, recombination and repair, all of which involve strand separation. Also able to catalyze the interconversion of other topological isomers of dsDNA rings, including catenanes and knotted rings. Type II topoisomerases break and join 2 DNA strands simultaneously in an ATP-dependent manner.</text>
</comment>
<dbReference type="FunFam" id="1.10.268.10:FF:000001">
    <property type="entry name" value="DNA gyrase subunit A"/>
    <property type="match status" value="1"/>
</dbReference>
<dbReference type="NCBIfam" id="NF004044">
    <property type="entry name" value="PRK05561.1"/>
    <property type="match status" value="1"/>
</dbReference>
<dbReference type="NCBIfam" id="NF004043">
    <property type="entry name" value="PRK05560.1"/>
    <property type="match status" value="1"/>
</dbReference>
<dbReference type="GO" id="GO:0005737">
    <property type="term" value="C:cytoplasm"/>
    <property type="evidence" value="ECO:0007669"/>
    <property type="project" value="UniProtKB-SubCell"/>
</dbReference>
<dbReference type="InterPro" id="IPR005743">
    <property type="entry name" value="GyrA"/>
</dbReference>
<evidence type="ECO:0000256" key="12">
    <source>
        <dbReference type="SAM" id="MobiDB-lite"/>
    </source>
</evidence>
<comment type="miscellaneous">
    <text evidence="9">Few gyrases are as efficient as E.coli at forming negative supercoils. Not all organisms have 2 type II topoisomerases; in organisms with a single type II topoisomerase this enzyme also has to decatenate newly replicated chromosomes.</text>
</comment>
<dbReference type="SUPFAM" id="SSF101904">
    <property type="entry name" value="GyrA/ParC C-terminal domain-like"/>
    <property type="match status" value="1"/>
</dbReference>
<dbReference type="GO" id="GO:0005524">
    <property type="term" value="F:ATP binding"/>
    <property type="evidence" value="ECO:0007669"/>
    <property type="project" value="UniProtKB-UniRule"/>
</dbReference>
<dbReference type="GO" id="GO:0003677">
    <property type="term" value="F:DNA binding"/>
    <property type="evidence" value="ECO:0007669"/>
    <property type="project" value="UniProtKB-UniRule"/>
</dbReference>
<dbReference type="NCBIfam" id="TIGR01063">
    <property type="entry name" value="gyrA"/>
    <property type="match status" value="1"/>
</dbReference>
<comment type="subunit">
    <text evidence="8">Heterotetramer composed of ParC and ParE.</text>
</comment>
<comment type="caution">
    <text evidence="14">The sequence shown here is derived from an EMBL/GenBank/DDBJ whole genome shotgun (WGS) entry which is preliminary data.</text>
</comment>
<evidence type="ECO:0000256" key="5">
    <source>
        <dbReference type="ARBA" id="ARBA00023029"/>
    </source>
</evidence>
<dbReference type="PANTHER" id="PTHR43493">
    <property type="entry name" value="DNA GYRASE/TOPOISOMERASE SUBUNIT A"/>
    <property type="match status" value="1"/>
</dbReference>
<evidence type="ECO:0000256" key="9">
    <source>
        <dbReference type="HAMAP-Rule" id="MF_01897"/>
    </source>
</evidence>
<sequence length="839" mass="92661">MADRKRDNPSTGGRDEEVADERGGIVLRSISQEMRESYLDYAMSVITARALPDVRDGLKPVHRRILYTMQRMGLSPSSRFRKSAAVVGDVLGKFHPHGDTAVYDAMVKMAQDFTMRYPLILGQGNFGSIDGDSPAAMRYTEAKMSPMAMELLRDLEKETVEWRPNYDGTQKEPTVLPAAVPNILLNGTLGIAVGMATNIPPHNLGELSGALEHLIDNPHASVEDLTEFVTGPDFPTGAVAYNKKDLLHAYSTGKGPLVVRGVAEIVEGKKGDFQIVVTSLPYRVNKADLIVRIADLVREKKVEGIRGLRDESTRDIRIAIDLKQGAHPQKVLNYLYKHTALEDTFHFNCVVLVDGVPQTLSLKGILQEFIKHRREVVRRRSEYDLKKAQEREHILLGLVKALDHIDEVIKTIKASKDVPEAHANLVKKFKFSDAQAQAILEMRLSRLANLERQKIDDELKETQAQIAQLQDLLKSEKKMLGVIKGEIAETAKKFGDERRTKVIKGAAGVINIEDMVADEEQVLTLTAGGYVKRTNPEEYRRQKRGGVGVIDLNTKEEDFVTTFLTTSTHSDLLFFTDVGKSYQLKMYDLPEGKRSTKGKSIVNFLSITSNEKVTSVLPMRKNQKEGEKFLYMITKQGVAKKVDASSFRDVRRSGLIAIKLQKGDQLVAALLVEKGDEIFLSTAKGQSVRFKESDVRAMGRAAGGVRAVRLRAGDSIVGADVIPKGRKDLEVLVVSRGGYGKTTPTKEYKTQKRGGSGIKTMNVTAKTGPVIAARIVSRDGSSSEALAKEDAVNEIVVVSKKGQIIRASLGEIPSLSRSTQGVRVMKLRDQDAIASFVCL</sequence>
<dbReference type="GO" id="GO:0034335">
    <property type="term" value="F:DNA negative supercoiling activity"/>
    <property type="evidence" value="ECO:0007669"/>
    <property type="project" value="UniProtKB-ARBA"/>
</dbReference>
<gene>
    <name evidence="9" type="primary">gyrA</name>
    <name evidence="14" type="ORF">UY86_C0004G0067</name>
</gene>
<keyword evidence="4 9" id="KW-0067">ATP-binding</keyword>
<evidence type="ECO:0000256" key="7">
    <source>
        <dbReference type="ARBA" id="ARBA00023235"/>
    </source>
</evidence>
<dbReference type="Gene3D" id="1.10.268.10">
    <property type="entry name" value="Topoisomerase, domain 3"/>
    <property type="match status" value="1"/>
</dbReference>
<organism evidence="14 15">
    <name type="scientific">Candidatus Adlerbacteria bacterium GW2011_GWB1_54_7</name>
    <dbReference type="NCBI Taxonomy" id="1618607"/>
    <lineage>
        <taxon>Bacteria</taxon>
        <taxon>Candidatus Adleribacteriota</taxon>
    </lineage>
</organism>
<comment type="subunit">
    <text evidence="9">Heterotetramer, composed of two GyrA and two GyrB chains. In the heterotetramer, GyrA contains the active site tyrosine that forms a transient covalent intermediate with DNA, while GyrB binds cofactors and catalyzes ATP hydrolysis.</text>
</comment>
<dbReference type="EMBL" id="LCRR01000004">
    <property type="protein sequence ID" value="KKW37738.1"/>
    <property type="molecule type" value="Genomic_DNA"/>
</dbReference>
<comment type="similarity">
    <text evidence="2 9">Belongs to the type II topoisomerase GyrA/ParC subunit family.</text>
</comment>
<dbReference type="CDD" id="cd00187">
    <property type="entry name" value="TOP4c"/>
    <property type="match status" value="1"/>
</dbReference>
<dbReference type="EC" id="5.6.2.2" evidence="9"/>
<keyword evidence="9" id="KW-0963">Cytoplasm</keyword>
<feature type="active site" description="O-(5'-phospho-DNA)-tyrosine intermediate" evidence="9 10">
    <location>
        <position position="139"/>
    </location>
</feature>
<evidence type="ECO:0000256" key="10">
    <source>
        <dbReference type="PROSITE-ProRule" id="PRU01384"/>
    </source>
</evidence>
<accession>A0A0G1Y2S0</accession>
<dbReference type="Pfam" id="PF03989">
    <property type="entry name" value="DNA_gyraseA_C"/>
    <property type="match status" value="6"/>
</dbReference>
<dbReference type="Gene3D" id="2.120.10.90">
    <property type="entry name" value="DNA gyrase/topoisomerase IV, subunit A, C-terminal"/>
    <property type="match status" value="1"/>
</dbReference>
<evidence type="ECO:0000256" key="3">
    <source>
        <dbReference type="ARBA" id="ARBA00022741"/>
    </source>
</evidence>
<dbReference type="AlphaFoldDB" id="A0A0G1Y2S0"/>
<keyword evidence="11" id="KW-0175">Coiled coil</keyword>
<dbReference type="GO" id="GO:0005694">
    <property type="term" value="C:chromosome"/>
    <property type="evidence" value="ECO:0007669"/>
    <property type="project" value="InterPro"/>
</dbReference>
<dbReference type="Gene3D" id="3.30.1360.40">
    <property type="match status" value="1"/>
</dbReference>
<dbReference type="InterPro" id="IPR035516">
    <property type="entry name" value="Gyrase/topoIV_suA_C"/>
</dbReference>
<dbReference type="InterPro" id="IPR002205">
    <property type="entry name" value="Topo_IIA_dom_A"/>
</dbReference>
<feature type="coiled-coil region" evidence="11">
    <location>
        <begin position="452"/>
        <end position="479"/>
    </location>
</feature>
<feature type="short sequence motif" description="GyrA-box" evidence="9">
    <location>
        <begin position="542"/>
        <end position="548"/>
    </location>
</feature>
<proteinExistence type="inferred from homology"/>
<keyword evidence="7 9" id="KW-0413">Isomerase</keyword>
<evidence type="ECO:0000256" key="4">
    <source>
        <dbReference type="ARBA" id="ARBA00022840"/>
    </source>
</evidence>